<dbReference type="EMBL" id="PEZZ01000008">
    <property type="protein sequence ID" value="PIS05356.1"/>
    <property type="molecule type" value="Genomic_DNA"/>
</dbReference>
<proteinExistence type="predicted"/>
<accession>A0A2H0W1Z3</accession>
<protein>
    <submittedName>
        <fullName evidence="1">DUF1059 domain-containing protein</fullName>
    </submittedName>
</protein>
<dbReference type="Proteomes" id="UP000230935">
    <property type="component" value="Unassembled WGS sequence"/>
</dbReference>
<organism evidence="1 2">
    <name type="scientific">Candidatus Buchananbacteria bacterium CG10_big_fil_rev_8_21_14_0_10_42_9</name>
    <dbReference type="NCBI Taxonomy" id="1974526"/>
    <lineage>
        <taxon>Bacteria</taxon>
        <taxon>Candidatus Buchananiibacteriota</taxon>
    </lineage>
</organism>
<gene>
    <name evidence="1" type="ORF">COT81_01545</name>
</gene>
<comment type="caution">
    <text evidence="1">The sequence shown here is derived from an EMBL/GenBank/DDBJ whole genome shotgun (WGS) entry which is preliminary data.</text>
</comment>
<name>A0A2H0W1Z3_9BACT</name>
<dbReference type="AlphaFoldDB" id="A0A2H0W1Z3"/>
<evidence type="ECO:0000313" key="2">
    <source>
        <dbReference type="Proteomes" id="UP000230935"/>
    </source>
</evidence>
<sequence>MKKTTCQNLKGACDAEITGTTPEEMGENSKKHAMELVQAGDAAHKTAMEEMMKLSQEEQHKWYEEFKTNFDSLPDA</sequence>
<reference evidence="2" key="1">
    <citation type="submission" date="2017-09" db="EMBL/GenBank/DDBJ databases">
        <title>Depth-based differentiation of microbial function through sediment-hosted aquifers and enrichment of novel symbionts in the deep terrestrial subsurface.</title>
        <authorList>
            <person name="Probst A.J."/>
            <person name="Ladd B."/>
            <person name="Jarett J.K."/>
            <person name="Geller-Mcgrath D.E."/>
            <person name="Sieber C.M.K."/>
            <person name="Emerson J.B."/>
            <person name="Anantharaman K."/>
            <person name="Thomas B.C."/>
            <person name="Malmstrom R."/>
            <person name="Stieglmeier M."/>
            <person name="Klingl A."/>
            <person name="Woyke T."/>
            <person name="Ryan C.M."/>
            <person name="Banfield J.F."/>
        </authorList>
    </citation>
    <scope>NUCLEOTIDE SEQUENCE [LARGE SCALE GENOMIC DNA]</scope>
</reference>
<evidence type="ECO:0000313" key="1">
    <source>
        <dbReference type="EMBL" id="PIS05356.1"/>
    </source>
</evidence>